<keyword evidence="3" id="KW-0460">Magnesium</keyword>
<evidence type="ECO:0000256" key="2">
    <source>
        <dbReference type="ARBA" id="ARBA00023239"/>
    </source>
</evidence>
<comment type="caution">
    <text evidence="3">Lacks conserved residue(s) required for the propagation of feature annotation.</text>
</comment>
<keyword evidence="3" id="KW-0511">Multifunctional enzyme</keyword>
<dbReference type="Proteomes" id="UP000253314">
    <property type="component" value="Unassembled WGS sequence"/>
</dbReference>
<comment type="cofactor">
    <cofactor evidence="3">
        <name>FMN</name>
        <dbReference type="ChEBI" id="CHEBI:58210"/>
    </cofactor>
    <text evidence="3">Binds 1 FMN per subunit.</text>
</comment>
<dbReference type="InterPro" id="IPR007085">
    <property type="entry name" value="DNA/pantothenate-metab_flavo_C"/>
</dbReference>
<evidence type="ECO:0000313" key="8">
    <source>
        <dbReference type="Proteomes" id="UP000253314"/>
    </source>
</evidence>
<dbReference type="SUPFAM" id="SSF102645">
    <property type="entry name" value="CoaB-like"/>
    <property type="match status" value="1"/>
</dbReference>
<keyword evidence="3 4" id="KW-0288">FMN</keyword>
<dbReference type="PANTHER" id="PTHR14359:SF6">
    <property type="entry name" value="PHOSPHOPANTOTHENOYLCYSTEINE DECARBOXYLASE"/>
    <property type="match status" value="1"/>
</dbReference>
<dbReference type="Gene3D" id="3.40.50.1950">
    <property type="entry name" value="Flavin prenyltransferase-like"/>
    <property type="match status" value="1"/>
</dbReference>
<dbReference type="GO" id="GO:0071513">
    <property type="term" value="C:phosphopantothenoylcysteine decarboxylase complex"/>
    <property type="evidence" value="ECO:0007669"/>
    <property type="project" value="TreeGrafter"/>
</dbReference>
<comment type="function">
    <text evidence="3">Catalyzes two sequential steps in the biosynthesis of coenzyme A. In the first step cysteine is conjugated to 4'-phosphopantothenate to form 4-phosphopantothenoylcysteine. In the second step the latter compound is decarboxylated to form 4'-phosphopantotheine.</text>
</comment>
<feature type="binding site" evidence="3">
    <location>
        <position position="337"/>
    </location>
    <ligand>
        <name>CTP</name>
        <dbReference type="ChEBI" id="CHEBI:37563"/>
    </ligand>
</feature>
<dbReference type="OrthoDB" id="9802554at2"/>
<keyword evidence="3" id="KW-0479">Metal-binding</keyword>
<dbReference type="InterPro" id="IPR035929">
    <property type="entry name" value="CoaB-like_sf"/>
</dbReference>
<dbReference type="EC" id="6.3.2.5" evidence="3"/>
<dbReference type="GO" id="GO:0010181">
    <property type="term" value="F:FMN binding"/>
    <property type="evidence" value="ECO:0007669"/>
    <property type="project" value="UniProtKB-UniRule"/>
</dbReference>
<dbReference type="EMBL" id="QOCW01000035">
    <property type="protein sequence ID" value="RBW67504.1"/>
    <property type="molecule type" value="Genomic_DNA"/>
</dbReference>
<keyword evidence="3 4" id="KW-0436">Ligase</keyword>
<dbReference type="InterPro" id="IPR003382">
    <property type="entry name" value="Flavoprotein"/>
</dbReference>
<keyword evidence="2 3" id="KW-0456">Lyase</keyword>
<sequence length="403" mass="44122">MLKNKKVLLCVTGGIAVFKAAALTSKLFQEGAEVKVMMTESAQQFVTPLTFQTLARNAVYVDTFEEKDPEKIAHIDLADWADVILIAPATANIIGKVANGIADDMISTTILAATAPVLIAPAMNVHMYQHPAVVKNMRTVASFGYQFIEPGEGLLACGYVGKGRLAEPEEIIAGLHAFFTPKEQLFKNKRMLVTAGPTVEAVDPVRYFTNRSSGKMGYAIAETAAALGAEVTLISGPTSLLTPSNVTPIHVTSAQEMYEQVIRAYSHQDVVIKAAAVADYRPKHYSNDKVKKKPDGWSIELERTKDILAELGKQKQQQILVGFAAESTNIEEYALQKLEKKNLDLIVANSIVQEGAGFKSDTNIVTILHRNGKKKELPLLTKQEVAFEILKEVHSCLKENKQR</sequence>
<dbReference type="InterPro" id="IPR036551">
    <property type="entry name" value="Flavin_trans-like"/>
</dbReference>
<dbReference type="Gene3D" id="3.40.50.10300">
    <property type="entry name" value="CoaB-like"/>
    <property type="match status" value="1"/>
</dbReference>
<dbReference type="NCBIfam" id="TIGR00521">
    <property type="entry name" value="coaBC_dfp"/>
    <property type="match status" value="1"/>
</dbReference>
<dbReference type="GO" id="GO:0046872">
    <property type="term" value="F:metal ion binding"/>
    <property type="evidence" value="ECO:0007669"/>
    <property type="project" value="UniProtKB-KW"/>
</dbReference>
<accession>A0A366XTM5</accession>
<feature type="binding site" evidence="3">
    <location>
        <position position="289"/>
    </location>
    <ligand>
        <name>CTP</name>
        <dbReference type="ChEBI" id="CHEBI:37563"/>
    </ligand>
</feature>
<evidence type="ECO:0000256" key="3">
    <source>
        <dbReference type="HAMAP-Rule" id="MF_02225"/>
    </source>
</evidence>
<feature type="region of interest" description="Phosphopantothenoylcysteine decarboxylase" evidence="3">
    <location>
        <begin position="1"/>
        <end position="190"/>
    </location>
</feature>
<evidence type="ECO:0000259" key="5">
    <source>
        <dbReference type="Pfam" id="PF02441"/>
    </source>
</evidence>
<dbReference type="PANTHER" id="PTHR14359">
    <property type="entry name" value="HOMO-OLIGOMERIC FLAVIN CONTAINING CYS DECARBOXYLASE FAMILY"/>
    <property type="match status" value="1"/>
</dbReference>
<feature type="binding site" evidence="3">
    <location>
        <position position="341"/>
    </location>
    <ligand>
        <name>CTP</name>
        <dbReference type="ChEBI" id="CHEBI:37563"/>
    </ligand>
</feature>
<dbReference type="UniPathway" id="UPA00241">
    <property type="reaction ID" value="UER00353"/>
</dbReference>
<feature type="domain" description="Flavoprotein" evidence="5">
    <location>
        <begin position="5"/>
        <end position="173"/>
    </location>
</feature>
<protein>
    <recommendedName>
        <fullName evidence="3">Coenzyme A biosynthesis bifunctional protein CoaBC</fullName>
    </recommendedName>
    <alternativeName>
        <fullName evidence="3">DNA/pantothenate metabolism flavoprotein</fullName>
    </alternativeName>
    <alternativeName>
        <fullName evidence="3">Phosphopantothenoylcysteine synthetase/decarboxylase</fullName>
        <shortName evidence="3">PPCS-PPCDC</shortName>
    </alternativeName>
    <domain>
        <recommendedName>
            <fullName evidence="3">Phosphopantothenoylcysteine decarboxylase</fullName>
            <shortName evidence="3">PPC decarboxylase</shortName>
            <shortName evidence="3">PPC-DC</shortName>
            <ecNumber evidence="3">4.1.1.36</ecNumber>
        </recommendedName>
        <alternativeName>
            <fullName evidence="3">CoaC</fullName>
        </alternativeName>
    </domain>
    <domain>
        <recommendedName>
            <fullName evidence="3">Phosphopantothenate--cysteine ligase</fullName>
            <ecNumber evidence="3">6.3.2.5</ecNumber>
        </recommendedName>
        <alternativeName>
            <fullName evidence="3">CoaB</fullName>
        </alternativeName>
        <alternativeName>
            <fullName evidence="3">Phosphopantothenoylcysteine synthetase</fullName>
            <shortName evidence="3">PPC synthetase</shortName>
            <shortName evidence="3">PPC-S</shortName>
        </alternativeName>
    </domain>
</protein>
<comment type="cofactor">
    <cofactor evidence="3">
        <name>Mg(2+)</name>
        <dbReference type="ChEBI" id="CHEBI:18420"/>
    </cofactor>
</comment>
<dbReference type="GO" id="GO:0004632">
    <property type="term" value="F:phosphopantothenate--cysteine ligase activity"/>
    <property type="evidence" value="ECO:0007669"/>
    <property type="project" value="UniProtKB-UniRule"/>
</dbReference>
<reference evidence="7 8" key="1">
    <citation type="submission" date="2018-07" db="EMBL/GenBank/DDBJ databases">
        <title>Lottiidibacillus patelloidae gen. nov., sp. nov., isolated from the intestinal tract of a marine limpet and the reclassification of B. taeanensis BH030017T, B. algicola KMM 3737T and B. hwajinpoensis SW-72T as genus Lottiidibacillus.</title>
        <authorList>
            <person name="Liu R."/>
            <person name="Huang Z."/>
        </authorList>
    </citation>
    <scope>NUCLEOTIDE SEQUENCE [LARGE SCALE GENOMIC DNA]</scope>
    <source>
        <strain evidence="7 8">BH030017</strain>
    </source>
</reference>
<organism evidence="7 8">
    <name type="scientific">Bacillus taeanensis</name>
    <dbReference type="NCBI Taxonomy" id="273032"/>
    <lineage>
        <taxon>Bacteria</taxon>
        <taxon>Bacillati</taxon>
        <taxon>Bacillota</taxon>
        <taxon>Bacilli</taxon>
        <taxon>Bacillales</taxon>
        <taxon>Bacillaceae</taxon>
        <taxon>Bacillus</taxon>
    </lineage>
</organism>
<proteinExistence type="inferred from homology"/>
<dbReference type="AlphaFoldDB" id="A0A366XTM5"/>
<dbReference type="EC" id="4.1.1.36" evidence="3"/>
<comment type="catalytic activity">
    <reaction evidence="3 4">
        <text>(R)-4'-phosphopantothenate + L-cysteine + CTP = N-[(R)-4-phosphopantothenoyl]-L-cysteine + CMP + diphosphate + H(+)</text>
        <dbReference type="Rhea" id="RHEA:19397"/>
        <dbReference type="ChEBI" id="CHEBI:10986"/>
        <dbReference type="ChEBI" id="CHEBI:15378"/>
        <dbReference type="ChEBI" id="CHEBI:33019"/>
        <dbReference type="ChEBI" id="CHEBI:35235"/>
        <dbReference type="ChEBI" id="CHEBI:37563"/>
        <dbReference type="ChEBI" id="CHEBI:59458"/>
        <dbReference type="ChEBI" id="CHEBI:60377"/>
        <dbReference type="EC" id="6.3.2.5"/>
    </reaction>
</comment>
<dbReference type="GO" id="GO:0015941">
    <property type="term" value="P:pantothenate catabolic process"/>
    <property type="evidence" value="ECO:0007669"/>
    <property type="project" value="InterPro"/>
</dbReference>
<evidence type="ECO:0000313" key="7">
    <source>
        <dbReference type="EMBL" id="RBW67504.1"/>
    </source>
</evidence>
<evidence type="ECO:0000259" key="6">
    <source>
        <dbReference type="Pfam" id="PF04127"/>
    </source>
</evidence>
<dbReference type="RefSeq" id="WP_113808266.1">
    <property type="nucleotide sequence ID" value="NZ_QOCW01000035.1"/>
</dbReference>
<comment type="caution">
    <text evidence="7">The sequence shown here is derived from an EMBL/GenBank/DDBJ whole genome shotgun (WGS) entry which is preliminary data.</text>
</comment>
<evidence type="ECO:0000256" key="4">
    <source>
        <dbReference type="RuleBase" id="RU364078"/>
    </source>
</evidence>
<comment type="similarity">
    <text evidence="3 4">In the C-terminal section; belongs to the PPC synthetase family.</text>
</comment>
<gene>
    <name evidence="3 7" type="primary">coaBC</name>
    <name evidence="7" type="ORF">DS031_21720</name>
</gene>
<feature type="region of interest" description="Phosphopantothenate--cysteine ligase" evidence="3">
    <location>
        <begin position="191"/>
        <end position="403"/>
    </location>
</feature>
<comment type="catalytic activity">
    <reaction evidence="3 4">
        <text>N-[(R)-4-phosphopantothenoyl]-L-cysteine + H(+) = (R)-4'-phosphopantetheine + CO2</text>
        <dbReference type="Rhea" id="RHEA:16793"/>
        <dbReference type="ChEBI" id="CHEBI:15378"/>
        <dbReference type="ChEBI" id="CHEBI:16526"/>
        <dbReference type="ChEBI" id="CHEBI:59458"/>
        <dbReference type="ChEBI" id="CHEBI:61723"/>
        <dbReference type="EC" id="4.1.1.36"/>
    </reaction>
</comment>
<keyword evidence="3 4" id="KW-0285">Flavoprotein</keyword>
<keyword evidence="1 3" id="KW-0210">Decarboxylase</keyword>
<feature type="active site" description="Proton donor" evidence="3">
    <location>
        <position position="157"/>
    </location>
</feature>
<dbReference type="GO" id="GO:0004633">
    <property type="term" value="F:phosphopantothenoylcysteine decarboxylase activity"/>
    <property type="evidence" value="ECO:0007669"/>
    <property type="project" value="UniProtKB-UniRule"/>
</dbReference>
<dbReference type="Pfam" id="PF02441">
    <property type="entry name" value="Flavoprotein"/>
    <property type="match status" value="1"/>
</dbReference>
<keyword evidence="8" id="KW-1185">Reference proteome</keyword>
<feature type="binding site" evidence="3">
    <location>
        <position position="323"/>
    </location>
    <ligand>
        <name>CTP</name>
        <dbReference type="ChEBI" id="CHEBI:37563"/>
    </ligand>
</feature>
<feature type="binding site" evidence="3">
    <location>
        <position position="279"/>
    </location>
    <ligand>
        <name>CTP</name>
        <dbReference type="ChEBI" id="CHEBI:37563"/>
    </ligand>
</feature>
<dbReference type="SUPFAM" id="SSF52507">
    <property type="entry name" value="Homo-oligomeric flavin-containing Cys decarboxylases, HFCD"/>
    <property type="match status" value="1"/>
</dbReference>
<comment type="function">
    <text evidence="4">Catalyzes two steps in the biosynthesis of coenzyme A. In the first step cysteine is conjugated to 4'-phosphopantothenate to form 4-phosphopantothenoylcysteine, in the latter compound is decarboxylated to form 4'-phosphopantotheine.</text>
</comment>
<feature type="domain" description="DNA/pantothenate metabolism flavoprotein C-terminal" evidence="6">
    <location>
        <begin position="187"/>
        <end position="395"/>
    </location>
</feature>
<comment type="pathway">
    <text evidence="3 4">Cofactor biosynthesis; coenzyme A biosynthesis; CoA from (R)-pantothenate: step 3/5.</text>
</comment>
<dbReference type="InterPro" id="IPR005252">
    <property type="entry name" value="CoaBC"/>
</dbReference>
<dbReference type="GO" id="GO:0015937">
    <property type="term" value="P:coenzyme A biosynthetic process"/>
    <property type="evidence" value="ECO:0007669"/>
    <property type="project" value="UniProtKB-UniRule"/>
</dbReference>
<name>A0A366XTM5_9BACI</name>
<comment type="similarity">
    <text evidence="3 4">In the N-terminal section; belongs to the HFCD (homo-oligomeric flavin containing Cys decarboxylase) superfamily.</text>
</comment>
<dbReference type="HAMAP" id="MF_02225">
    <property type="entry name" value="CoaBC"/>
    <property type="match status" value="1"/>
</dbReference>
<comment type="pathway">
    <text evidence="3 4">Cofactor biosynthesis; coenzyme A biosynthesis; CoA from (R)-pantothenate: step 2/5.</text>
</comment>
<evidence type="ECO:0000256" key="1">
    <source>
        <dbReference type="ARBA" id="ARBA00022793"/>
    </source>
</evidence>
<dbReference type="Pfam" id="PF04127">
    <property type="entry name" value="DFP"/>
    <property type="match status" value="1"/>
</dbReference>